<evidence type="ECO:0000256" key="1">
    <source>
        <dbReference type="SAM" id="SignalP"/>
    </source>
</evidence>
<dbReference type="AlphaFoldDB" id="A0A1G9RT33"/>
<dbReference type="RefSeq" id="WP_143011105.1">
    <property type="nucleotide sequence ID" value="NZ_FNGS01000005.1"/>
</dbReference>
<keyword evidence="3" id="KW-1185">Reference proteome</keyword>
<feature type="chain" id="PRO_5011472732" description="Lipoprotein" evidence="1">
    <location>
        <begin position="46"/>
        <end position="174"/>
    </location>
</feature>
<sequence length="174" mass="18572">MTSTILTNSLLSLRRFVSPFKPALVCRPASALLLLLALSSSCAKKDDDGSGGTGPEKTGTFKIDGVSYKGKTSIVTIGGIYSVSCQQDEPYKLLQVHFGSKEEAERGGTFNVRDFGLSSIKDEVEVGVDGLTFDPDGTYSVAVKNKKITMTNVKLIQTGQGGKKPVINEATIEF</sequence>
<reference evidence="2 3" key="1">
    <citation type="submission" date="2016-10" db="EMBL/GenBank/DDBJ databases">
        <authorList>
            <person name="de Groot N.N."/>
        </authorList>
    </citation>
    <scope>NUCLEOTIDE SEQUENCE [LARGE SCALE GENOMIC DNA]</scope>
    <source>
        <strain evidence="2 3">DSM 21668</strain>
    </source>
</reference>
<evidence type="ECO:0000313" key="3">
    <source>
        <dbReference type="Proteomes" id="UP000198901"/>
    </source>
</evidence>
<dbReference type="OrthoDB" id="962044at2"/>
<evidence type="ECO:0000313" key="2">
    <source>
        <dbReference type="EMBL" id="SDM26324.1"/>
    </source>
</evidence>
<dbReference type="Proteomes" id="UP000198901">
    <property type="component" value="Unassembled WGS sequence"/>
</dbReference>
<feature type="signal peptide" evidence="1">
    <location>
        <begin position="1"/>
        <end position="45"/>
    </location>
</feature>
<accession>A0A1G9RT33</accession>
<dbReference type="EMBL" id="FNGS01000005">
    <property type="protein sequence ID" value="SDM26324.1"/>
    <property type="molecule type" value="Genomic_DNA"/>
</dbReference>
<keyword evidence="1" id="KW-0732">Signal</keyword>
<proteinExistence type="predicted"/>
<name>A0A1G9RT33_9BACT</name>
<gene>
    <name evidence="2" type="ORF">SAMN04488090_3024</name>
</gene>
<protein>
    <recommendedName>
        <fullName evidence="4">Lipoprotein</fullName>
    </recommendedName>
</protein>
<organism evidence="2 3">
    <name type="scientific">Siphonobacter aquaeclarae</name>
    <dbReference type="NCBI Taxonomy" id="563176"/>
    <lineage>
        <taxon>Bacteria</taxon>
        <taxon>Pseudomonadati</taxon>
        <taxon>Bacteroidota</taxon>
        <taxon>Cytophagia</taxon>
        <taxon>Cytophagales</taxon>
        <taxon>Cytophagaceae</taxon>
        <taxon>Siphonobacter</taxon>
    </lineage>
</organism>
<evidence type="ECO:0008006" key="4">
    <source>
        <dbReference type="Google" id="ProtNLM"/>
    </source>
</evidence>